<evidence type="ECO:0000313" key="4">
    <source>
        <dbReference type="Proteomes" id="UP000822476"/>
    </source>
</evidence>
<evidence type="ECO:0000313" key="3">
    <source>
        <dbReference type="EMBL" id="KAF7258654.1"/>
    </source>
</evidence>
<protein>
    <submittedName>
        <fullName evidence="3">Uncharacterized protein</fullName>
    </submittedName>
</protein>
<feature type="compositionally biased region" description="Basic and acidic residues" evidence="1">
    <location>
        <begin position="1"/>
        <end position="15"/>
    </location>
</feature>
<keyword evidence="2" id="KW-0812">Transmembrane</keyword>
<feature type="transmembrane region" description="Helical" evidence="2">
    <location>
        <begin position="59"/>
        <end position="77"/>
    </location>
</feature>
<organism evidence="3 4">
    <name type="scientific">Paragonimus skrjabini miyazakii</name>
    <dbReference type="NCBI Taxonomy" id="59628"/>
    <lineage>
        <taxon>Eukaryota</taxon>
        <taxon>Metazoa</taxon>
        <taxon>Spiralia</taxon>
        <taxon>Lophotrochozoa</taxon>
        <taxon>Platyhelminthes</taxon>
        <taxon>Trematoda</taxon>
        <taxon>Digenea</taxon>
        <taxon>Plagiorchiida</taxon>
        <taxon>Troglotremata</taxon>
        <taxon>Troglotrematidae</taxon>
        <taxon>Paragonimus</taxon>
    </lineage>
</organism>
<dbReference type="Proteomes" id="UP000822476">
    <property type="component" value="Unassembled WGS sequence"/>
</dbReference>
<keyword evidence="4" id="KW-1185">Reference proteome</keyword>
<evidence type="ECO:0000256" key="2">
    <source>
        <dbReference type="SAM" id="Phobius"/>
    </source>
</evidence>
<gene>
    <name evidence="3" type="ORF">EG68_06866</name>
</gene>
<sequence>MPHEHCQSLRNDMVRQEAPTRPPRRGKLCSTEVVNASHCSIENLFGRHSYWIYELTLPFRYILIFGILCALSSWLHFC</sequence>
<name>A0A8S9YVN6_9TREM</name>
<comment type="caution">
    <text evidence="3">The sequence shown here is derived from an EMBL/GenBank/DDBJ whole genome shotgun (WGS) entry which is preliminary data.</text>
</comment>
<keyword evidence="2" id="KW-0472">Membrane</keyword>
<feature type="region of interest" description="Disordered" evidence="1">
    <location>
        <begin position="1"/>
        <end position="24"/>
    </location>
</feature>
<accession>A0A8S9YVN6</accession>
<reference evidence="3" key="1">
    <citation type="submission" date="2019-07" db="EMBL/GenBank/DDBJ databases">
        <title>Annotation for the trematode Paragonimus miyazaki's.</title>
        <authorList>
            <person name="Choi Y.-J."/>
        </authorList>
    </citation>
    <scope>NUCLEOTIDE SEQUENCE</scope>
    <source>
        <strain evidence="3">Japan</strain>
    </source>
</reference>
<dbReference type="EMBL" id="JTDE01001599">
    <property type="protein sequence ID" value="KAF7258654.1"/>
    <property type="molecule type" value="Genomic_DNA"/>
</dbReference>
<dbReference type="AlphaFoldDB" id="A0A8S9YVN6"/>
<evidence type="ECO:0000256" key="1">
    <source>
        <dbReference type="SAM" id="MobiDB-lite"/>
    </source>
</evidence>
<keyword evidence="2" id="KW-1133">Transmembrane helix</keyword>
<proteinExistence type="predicted"/>